<name>A0A517T1Z1_9BACT</name>
<dbReference type="OrthoDB" id="3078667at2"/>
<proteinExistence type="predicted"/>
<protein>
    <submittedName>
        <fullName evidence="1">Uncharacterized protein</fullName>
    </submittedName>
</protein>
<gene>
    <name evidence="1" type="ORF">SV7mr_49340</name>
</gene>
<evidence type="ECO:0000313" key="2">
    <source>
        <dbReference type="Proteomes" id="UP000315003"/>
    </source>
</evidence>
<dbReference type="Proteomes" id="UP000315003">
    <property type="component" value="Chromosome"/>
</dbReference>
<reference evidence="1 2" key="1">
    <citation type="submission" date="2019-02" db="EMBL/GenBank/DDBJ databases">
        <title>Deep-cultivation of Planctomycetes and their phenomic and genomic characterization uncovers novel biology.</title>
        <authorList>
            <person name="Wiegand S."/>
            <person name="Jogler M."/>
            <person name="Boedeker C."/>
            <person name="Pinto D."/>
            <person name="Vollmers J."/>
            <person name="Rivas-Marin E."/>
            <person name="Kohn T."/>
            <person name="Peeters S.H."/>
            <person name="Heuer A."/>
            <person name="Rast P."/>
            <person name="Oberbeckmann S."/>
            <person name="Bunk B."/>
            <person name="Jeske O."/>
            <person name="Meyerdierks A."/>
            <person name="Storesund J.E."/>
            <person name="Kallscheuer N."/>
            <person name="Luecker S."/>
            <person name="Lage O.M."/>
            <person name="Pohl T."/>
            <person name="Merkel B.J."/>
            <person name="Hornburger P."/>
            <person name="Mueller R.-W."/>
            <person name="Bruemmer F."/>
            <person name="Labrenz M."/>
            <person name="Spormann A.M."/>
            <person name="Op den Camp H."/>
            <person name="Overmann J."/>
            <person name="Amann R."/>
            <person name="Jetten M.S.M."/>
            <person name="Mascher T."/>
            <person name="Medema M.H."/>
            <person name="Devos D.P."/>
            <person name="Kaster A.-K."/>
            <person name="Ovreas L."/>
            <person name="Rohde M."/>
            <person name="Galperin M.Y."/>
            <person name="Jogler C."/>
        </authorList>
    </citation>
    <scope>NUCLEOTIDE SEQUENCE [LARGE SCALE GENOMIC DNA]</scope>
    <source>
        <strain evidence="1 2">SV_7m_r</strain>
    </source>
</reference>
<organism evidence="1 2">
    <name type="scientific">Stieleria bergensis</name>
    <dbReference type="NCBI Taxonomy" id="2528025"/>
    <lineage>
        <taxon>Bacteria</taxon>
        <taxon>Pseudomonadati</taxon>
        <taxon>Planctomycetota</taxon>
        <taxon>Planctomycetia</taxon>
        <taxon>Pirellulales</taxon>
        <taxon>Pirellulaceae</taxon>
        <taxon>Stieleria</taxon>
    </lineage>
</organism>
<evidence type="ECO:0000313" key="1">
    <source>
        <dbReference type="EMBL" id="QDT62386.1"/>
    </source>
</evidence>
<accession>A0A517T1Z1</accession>
<dbReference type="RefSeq" id="WP_145277122.1">
    <property type="nucleotide sequence ID" value="NZ_CP036272.1"/>
</dbReference>
<sequence length="195" mass="22705">MNEKEWVEILAECINEQCLCQIQDGDYSAVVGMKLAYGHEIRGYGNEPVRRTTKYETDILIREFDADGVWKPRIVIECKVHSVTTHDSITYSQKASAHKSVHPYLRYGIMLGCRKHRPLPGRLYRHGESFDFMMSFQGYELAEPEIAFLRDLIADEISASQTLEKIIYESRKRGRDHYTLLHRKLVVHTPNFPED</sequence>
<keyword evidence="2" id="KW-1185">Reference proteome</keyword>
<dbReference type="EMBL" id="CP036272">
    <property type="protein sequence ID" value="QDT62386.1"/>
    <property type="molecule type" value="Genomic_DNA"/>
</dbReference>
<dbReference type="AlphaFoldDB" id="A0A517T1Z1"/>